<accession>A0A0E9WUK3</accession>
<protein>
    <submittedName>
        <fullName evidence="1">Uncharacterized protein</fullName>
    </submittedName>
</protein>
<reference evidence="1" key="2">
    <citation type="journal article" date="2015" name="Fish Shellfish Immunol.">
        <title>Early steps in the European eel (Anguilla anguilla)-Vibrio vulnificus interaction in the gills: Role of the RtxA13 toxin.</title>
        <authorList>
            <person name="Callol A."/>
            <person name="Pajuelo D."/>
            <person name="Ebbesson L."/>
            <person name="Teles M."/>
            <person name="MacKenzie S."/>
            <person name="Amaro C."/>
        </authorList>
    </citation>
    <scope>NUCLEOTIDE SEQUENCE</scope>
</reference>
<name>A0A0E9WUK3_ANGAN</name>
<evidence type="ECO:0000313" key="1">
    <source>
        <dbReference type="EMBL" id="JAH93921.1"/>
    </source>
</evidence>
<proteinExistence type="predicted"/>
<dbReference type="EMBL" id="GBXM01014656">
    <property type="protein sequence ID" value="JAH93921.1"/>
    <property type="molecule type" value="Transcribed_RNA"/>
</dbReference>
<reference evidence="1" key="1">
    <citation type="submission" date="2014-11" db="EMBL/GenBank/DDBJ databases">
        <authorList>
            <person name="Amaro Gonzalez C."/>
        </authorList>
    </citation>
    <scope>NUCLEOTIDE SEQUENCE</scope>
</reference>
<dbReference type="AlphaFoldDB" id="A0A0E9WUK3"/>
<organism evidence="1">
    <name type="scientific">Anguilla anguilla</name>
    <name type="common">European freshwater eel</name>
    <name type="synonym">Muraena anguilla</name>
    <dbReference type="NCBI Taxonomy" id="7936"/>
    <lineage>
        <taxon>Eukaryota</taxon>
        <taxon>Metazoa</taxon>
        <taxon>Chordata</taxon>
        <taxon>Craniata</taxon>
        <taxon>Vertebrata</taxon>
        <taxon>Euteleostomi</taxon>
        <taxon>Actinopterygii</taxon>
        <taxon>Neopterygii</taxon>
        <taxon>Teleostei</taxon>
        <taxon>Anguilliformes</taxon>
        <taxon>Anguillidae</taxon>
        <taxon>Anguilla</taxon>
    </lineage>
</organism>
<sequence>MYFTGRAYTVYSRLWQGVERGCHPVPADLGRISTIPHPGLHDSMS</sequence>